<dbReference type="HOGENOM" id="CLU_2162461_0_0_1"/>
<sequence length="111" mass="12081">MADLWRGYERLDWKAAEKLGIRSRWRSARSAVCRVRGSPLRYASTSADATVWSAATSPAISSTRRMRSTAHTARRCSASHVHPNPAGGDGGAGMAVRWLDCRDSFSSAIAE</sequence>
<reference evidence="2" key="2">
    <citation type="submission" date="2018-05" db="EMBL/GenBank/DDBJ databases">
        <title>OmerRS3 (Oryza meridionalis Reference Sequence Version 3).</title>
        <authorList>
            <person name="Zhang J."/>
            <person name="Kudrna D."/>
            <person name="Lee S."/>
            <person name="Talag J."/>
            <person name="Welchert J."/>
            <person name="Wing R.A."/>
        </authorList>
    </citation>
    <scope>NUCLEOTIDE SEQUENCE [LARGE SCALE GENOMIC DNA]</scope>
    <source>
        <strain evidence="2">cv. OR44</strain>
    </source>
</reference>
<dbReference type="AlphaFoldDB" id="A0A0E0D460"/>
<name>A0A0E0D460_9ORYZ</name>
<accession>A0A0E0D460</accession>
<proteinExistence type="predicted"/>
<dbReference type="EnsemblPlants" id="OMERI03G24790.4">
    <property type="protein sequence ID" value="OMERI03G24790.4"/>
    <property type="gene ID" value="OMERI03G24790"/>
</dbReference>
<evidence type="ECO:0000313" key="3">
    <source>
        <dbReference type="Proteomes" id="UP000008021"/>
    </source>
</evidence>
<dbReference type="Gramene" id="OMERI03G24790.4">
    <property type="protein sequence ID" value="OMERI03G24790.4"/>
    <property type="gene ID" value="OMERI03G24790"/>
</dbReference>
<organism evidence="2">
    <name type="scientific">Oryza meridionalis</name>
    <dbReference type="NCBI Taxonomy" id="40149"/>
    <lineage>
        <taxon>Eukaryota</taxon>
        <taxon>Viridiplantae</taxon>
        <taxon>Streptophyta</taxon>
        <taxon>Embryophyta</taxon>
        <taxon>Tracheophyta</taxon>
        <taxon>Spermatophyta</taxon>
        <taxon>Magnoliopsida</taxon>
        <taxon>Liliopsida</taxon>
        <taxon>Poales</taxon>
        <taxon>Poaceae</taxon>
        <taxon>BOP clade</taxon>
        <taxon>Oryzoideae</taxon>
        <taxon>Oryzeae</taxon>
        <taxon>Oryzinae</taxon>
        <taxon>Oryza</taxon>
    </lineage>
</organism>
<feature type="region of interest" description="Disordered" evidence="1">
    <location>
        <begin position="62"/>
        <end position="90"/>
    </location>
</feature>
<protein>
    <submittedName>
        <fullName evidence="2">Uncharacterized protein</fullName>
    </submittedName>
</protein>
<evidence type="ECO:0000256" key="1">
    <source>
        <dbReference type="SAM" id="MobiDB-lite"/>
    </source>
</evidence>
<evidence type="ECO:0000313" key="2">
    <source>
        <dbReference type="EnsemblPlants" id="OMERI03G24790.4"/>
    </source>
</evidence>
<feature type="compositionally biased region" description="Basic residues" evidence="1">
    <location>
        <begin position="64"/>
        <end position="74"/>
    </location>
</feature>
<reference evidence="2" key="1">
    <citation type="submission" date="2015-04" db="UniProtKB">
        <authorList>
            <consortium name="EnsemblPlants"/>
        </authorList>
    </citation>
    <scope>IDENTIFICATION</scope>
</reference>
<keyword evidence="3" id="KW-1185">Reference proteome</keyword>
<dbReference type="Proteomes" id="UP000008021">
    <property type="component" value="Chromosome 3"/>
</dbReference>